<protein>
    <submittedName>
        <fullName evidence="1">Uncharacterized protein</fullName>
    </submittedName>
</protein>
<keyword evidence="2" id="KW-1185">Reference proteome</keyword>
<dbReference type="RefSeq" id="WP_407590748.1">
    <property type="nucleotide sequence ID" value="NZ_JBHDIY010000002.1"/>
</dbReference>
<gene>
    <name evidence="1" type="ORF">ACERZ8_03560</name>
</gene>
<name>A0ABW8UPD6_9RHOB</name>
<accession>A0ABW8UPD6</accession>
<organism evidence="1 2">
    <name type="scientific">Tateyamaria armeniaca</name>
    <dbReference type="NCBI Taxonomy" id="2518930"/>
    <lineage>
        <taxon>Bacteria</taxon>
        <taxon>Pseudomonadati</taxon>
        <taxon>Pseudomonadota</taxon>
        <taxon>Alphaproteobacteria</taxon>
        <taxon>Rhodobacterales</taxon>
        <taxon>Roseobacteraceae</taxon>
        <taxon>Tateyamaria</taxon>
    </lineage>
</organism>
<evidence type="ECO:0000313" key="2">
    <source>
        <dbReference type="Proteomes" id="UP001627408"/>
    </source>
</evidence>
<proteinExistence type="predicted"/>
<evidence type="ECO:0000313" key="1">
    <source>
        <dbReference type="EMBL" id="MFL4468990.1"/>
    </source>
</evidence>
<comment type="caution">
    <text evidence="1">The sequence shown here is derived from an EMBL/GenBank/DDBJ whole genome shotgun (WGS) entry which is preliminary data.</text>
</comment>
<dbReference type="EMBL" id="JBHDIY010000002">
    <property type="protein sequence ID" value="MFL4468990.1"/>
    <property type="molecule type" value="Genomic_DNA"/>
</dbReference>
<reference evidence="1 2" key="1">
    <citation type="submission" date="2024-08" db="EMBL/GenBank/DDBJ databases">
        <title>Tateyamaria sp. nov., isolated from marine algae.</title>
        <authorList>
            <person name="Choi B.J."/>
            <person name="Kim J.M."/>
            <person name="Lee J.K."/>
            <person name="Choi D.G."/>
            <person name="Bayburt H."/>
            <person name="Baek J.H."/>
            <person name="Han D.M."/>
            <person name="Jeon C.O."/>
        </authorList>
    </citation>
    <scope>NUCLEOTIDE SEQUENCE [LARGE SCALE GENOMIC DNA]</scope>
    <source>
        <strain evidence="1 2">KMU-156</strain>
    </source>
</reference>
<sequence length="65" mass="6790">MSDEDHVPAPAVLNSLALCELSEYAGCAHHMSFDLAMRRAMVDALAKAAQNAAGRSFAPTTGSVL</sequence>
<dbReference type="Proteomes" id="UP001627408">
    <property type="component" value="Unassembled WGS sequence"/>
</dbReference>